<feature type="domain" description="Ketopantoate reductase N-terminal" evidence="7">
    <location>
        <begin position="3"/>
        <end position="111"/>
    </location>
</feature>
<dbReference type="FunFam" id="1.10.1040.10:FF:000017">
    <property type="entry name" value="2-dehydropantoate 2-reductase"/>
    <property type="match status" value="1"/>
</dbReference>
<evidence type="ECO:0000313" key="9">
    <source>
        <dbReference type="EMBL" id="ASM79180.1"/>
    </source>
</evidence>
<comment type="catalytic activity">
    <reaction evidence="6">
        <text>(R)-pantoate + NADP(+) = 2-dehydropantoate + NADPH + H(+)</text>
        <dbReference type="Rhea" id="RHEA:16233"/>
        <dbReference type="ChEBI" id="CHEBI:11561"/>
        <dbReference type="ChEBI" id="CHEBI:15378"/>
        <dbReference type="ChEBI" id="CHEBI:15980"/>
        <dbReference type="ChEBI" id="CHEBI:57783"/>
        <dbReference type="ChEBI" id="CHEBI:58349"/>
        <dbReference type="EC" id="1.1.1.169"/>
    </reaction>
</comment>
<dbReference type="PANTHER" id="PTHR21708:SF45">
    <property type="entry name" value="2-DEHYDROPANTOATE 2-REDUCTASE"/>
    <property type="match status" value="1"/>
</dbReference>
<evidence type="ECO:0000259" key="7">
    <source>
        <dbReference type="Pfam" id="PF02558"/>
    </source>
</evidence>
<dbReference type="GO" id="GO:0015940">
    <property type="term" value="P:pantothenate biosynthetic process"/>
    <property type="evidence" value="ECO:0007669"/>
    <property type="project" value="UniProtKB-UniPathway"/>
</dbReference>
<sequence length="337" mass="35644">MRVAVIGAGAIGGLIAAWLGTHLPPERVCVSVLARGATLHALQTHGLRLQDAAGVTTVVPLTGVVSDDPAALGPQDVVIVAVKAPSLVTVMPQVQRWLHAHTLVLVAMNGVPWWFFQAMPAREAGRCAGLRLRSVDPDGRLAAALPLSHVVGCVVHISSSAPAPGVIRHGMGRGMILGLPGGGITPALQDVAALLNQAGMTVSLSERIQRDIWFKLWGNMTMNPVSALTGATCDRLLDDALVREFCSAVMREAQTMGTHFGCAITQNPDERHALTRQLGAFKTSMLQDLEAGRVLEIDALIGAVREIGHHLGEPTPFIDALLGLTRLMARSRGLYPA</sequence>
<dbReference type="Gene3D" id="1.10.1040.10">
    <property type="entry name" value="N-(1-d-carboxylethyl)-l-norvaline Dehydrogenase, domain 2"/>
    <property type="match status" value="1"/>
</dbReference>
<dbReference type="Gene3D" id="3.40.50.720">
    <property type="entry name" value="NAD(P)-binding Rossmann-like Domain"/>
    <property type="match status" value="1"/>
</dbReference>
<accession>A0A221KK30</accession>
<dbReference type="Pfam" id="PF02558">
    <property type="entry name" value="ApbA"/>
    <property type="match status" value="1"/>
</dbReference>
<evidence type="ECO:0000256" key="6">
    <source>
        <dbReference type="ARBA" id="ARBA00048793"/>
    </source>
</evidence>
<evidence type="ECO:0000256" key="5">
    <source>
        <dbReference type="ARBA" id="ARBA00032024"/>
    </source>
</evidence>
<organism evidence="9 10">
    <name type="scientific">Vitreoscilla filiformis</name>
    <dbReference type="NCBI Taxonomy" id="63"/>
    <lineage>
        <taxon>Bacteria</taxon>
        <taxon>Pseudomonadati</taxon>
        <taxon>Pseudomonadota</taxon>
        <taxon>Betaproteobacteria</taxon>
        <taxon>Neisseriales</taxon>
        <taxon>Neisseriaceae</taxon>
        <taxon>Vitreoscilla</taxon>
    </lineage>
</organism>
<proteinExistence type="predicted"/>
<dbReference type="KEGG" id="vff:VITFI_CDS3403"/>
<dbReference type="InterPro" id="IPR013752">
    <property type="entry name" value="KPA_reductase"/>
</dbReference>
<dbReference type="Pfam" id="PF08546">
    <property type="entry name" value="ApbA_C"/>
    <property type="match status" value="1"/>
</dbReference>
<dbReference type="InterPro" id="IPR008927">
    <property type="entry name" value="6-PGluconate_DH-like_C_sf"/>
</dbReference>
<evidence type="ECO:0000256" key="1">
    <source>
        <dbReference type="ARBA" id="ARBA00004994"/>
    </source>
</evidence>
<dbReference type="SUPFAM" id="SSF51735">
    <property type="entry name" value="NAD(P)-binding Rossmann-fold domains"/>
    <property type="match status" value="1"/>
</dbReference>
<keyword evidence="4" id="KW-0566">Pantothenate biosynthesis</keyword>
<feature type="domain" description="Ketopantoate reductase C-terminal" evidence="8">
    <location>
        <begin position="208"/>
        <end position="327"/>
    </location>
</feature>
<protein>
    <recommendedName>
        <fullName evidence="3">2-dehydropantoate 2-reductase</fullName>
        <ecNumber evidence="2">1.1.1.169</ecNumber>
    </recommendedName>
    <alternativeName>
        <fullName evidence="5">Ketopantoate reductase</fullName>
    </alternativeName>
</protein>
<dbReference type="EMBL" id="CP022424">
    <property type="protein sequence ID" value="ASM79180.1"/>
    <property type="molecule type" value="Genomic_DNA"/>
</dbReference>
<dbReference type="EC" id="1.1.1.169" evidence="2"/>
<dbReference type="InterPro" id="IPR013328">
    <property type="entry name" value="6PGD_dom2"/>
</dbReference>
<dbReference type="PANTHER" id="PTHR21708">
    <property type="entry name" value="PROBABLE 2-DEHYDROPANTOATE 2-REDUCTASE"/>
    <property type="match status" value="1"/>
</dbReference>
<evidence type="ECO:0000256" key="3">
    <source>
        <dbReference type="ARBA" id="ARBA00019465"/>
    </source>
</evidence>
<evidence type="ECO:0000256" key="4">
    <source>
        <dbReference type="ARBA" id="ARBA00022655"/>
    </source>
</evidence>
<dbReference type="Proteomes" id="UP000199729">
    <property type="component" value="Plasmid pVF1"/>
</dbReference>
<dbReference type="InterPro" id="IPR051402">
    <property type="entry name" value="KPR-Related"/>
</dbReference>
<dbReference type="GO" id="GO:0005737">
    <property type="term" value="C:cytoplasm"/>
    <property type="evidence" value="ECO:0007669"/>
    <property type="project" value="TreeGrafter"/>
</dbReference>
<geneLocation type="plasmid" evidence="10">
    <name>pvf1</name>
</geneLocation>
<evidence type="ECO:0000313" key="10">
    <source>
        <dbReference type="Proteomes" id="UP000199729"/>
    </source>
</evidence>
<evidence type="ECO:0000259" key="8">
    <source>
        <dbReference type="Pfam" id="PF08546"/>
    </source>
</evidence>
<evidence type="ECO:0000256" key="2">
    <source>
        <dbReference type="ARBA" id="ARBA00013014"/>
    </source>
</evidence>
<name>A0A221KK30_VITFI</name>
<keyword evidence="10" id="KW-1185">Reference proteome</keyword>
<dbReference type="InterPro" id="IPR036291">
    <property type="entry name" value="NAD(P)-bd_dom_sf"/>
</dbReference>
<dbReference type="NCBIfam" id="NF005089">
    <property type="entry name" value="PRK06522.1-4"/>
    <property type="match status" value="1"/>
</dbReference>
<dbReference type="InterPro" id="IPR013332">
    <property type="entry name" value="KPR_N"/>
</dbReference>
<dbReference type="UniPathway" id="UPA00028">
    <property type="reaction ID" value="UER00004"/>
</dbReference>
<dbReference type="GO" id="GO:0008677">
    <property type="term" value="F:2-dehydropantoate 2-reductase activity"/>
    <property type="evidence" value="ECO:0007669"/>
    <property type="project" value="UniProtKB-EC"/>
</dbReference>
<dbReference type="SUPFAM" id="SSF48179">
    <property type="entry name" value="6-phosphogluconate dehydrogenase C-terminal domain-like"/>
    <property type="match status" value="1"/>
</dbReference>
<reference evidence="9 10" key="1">
    <citation type="submission" date="2017-07" db="EMBL/GenBank/DDBJ databases">
        <title>Complete Genome Sequence of the cosmetic ferment Vitreoscilla filiformis (ATCC15551).</title>
        <authorList>
            <person name="Contreras S."/>
            <person name="Sagory-Zalkind P."/>
            <person name="Blanquart H."/>
            <person name="Iltis A."/>
            <person name="Morand S.C."/>
        </authorList>
    </citation>
    <scope>NUCLEOTIDE SEQUENCE [LARGE SCALE GENOMIC DNA]</scope>
    <source>
        <strain evidence="9 10">ATCC 15551</strain>
        <plasmid evidence="10">Plasmid pvf1</plasmid>
    </source>
</reference>
<comment type="pathway">
    <text evidence="1">Cofactor biosynthesis; (R)-pantothenate biosynthesis; (R)-pantoate from 3-methyl-2-oxobutanoate: step 2/2.</text>
</comment>
<keyword evidence="9" id="KW-0614">Plasmid</keyword>
<gene>
    <name evidence="9" type="ORF">VITFI_CDS3403</name>
</gene>
<dbReference type="OrthoDB" id="9796561at2"/>
<dbReference type="AlphaFoldDB" id="A0A221KK30"/>